<comment type="caution">
    <text evidence="1">The sequence shown here is derived from an EMBL/GenBank/DDBJ whole genome shotgun (WGS) entry which is preliminary data.</text>
</comment>
<dbReference type="Proteomes" id="UP000231569">
    <property type="component" value="Unassembled WGS sequence"/>
</dbReference>
<accession>A0A2M8KVS3</accession>
<protein>
    <recommendedName>
        <fullName evidence="3">Carbonic anhydrase</fullName>
    </recommendedName>
</protein>
<gene>
    <name evidence="1" type="ORF">COU89_00040</name>
</gene>
<evidence type="ECO:0008006" key="3">
    <source>
        <dbReference type="Google" id="ProtNLM"/>
    </source>
</evidence>
<reference evidence="2" key="1">
    <citation type="submission" date="2017-09" db="EMBL/GenBank/DDBJ databases">
        <title>Depth-based differentiation of microbial function through sediment-hosted aquifers and enrichment of novel symbionts in the deep terrestrial subsurface.</title>
        <authorList>
            <person name="Probst A.J."/>
            <person name="Ladd B."/>
            <person name="Jarett J.K."/>
            <person name="Geller-Mcgrath D.E."/>
            <person name="Sieber C.M.K."/>
            <person name="Emerson J.B."/>
            <person name="Anantharaman K."/>
            <person name="Thomas B.C."/>
            <person name="Malmstrom R."/>
            <person name="Stieglmeier M."/>
            <person name="Klingl A."/>
            <person name="Woyke T."/>
            <person name="Ryan C.M."/>
            <person name="Banfield J.F."/>
        </authorList>
    </citation>
    <scope>NUCLEOTIDE SEQUENCE [LARGE SCALE GENOMIC DNA]</scope>
</reference>
<proteinExistence type="predicted"/>
<name>A0A2M8KVS3_9BACT</name>
<organism evidence="1 2">
    <name type="scientific">Candidatus Roizmanbacteria bacterium CG10_big_fil_rev_8_21_14_0_10_45_7</name>
    <dbReference type="NCBI Taxonomy" id="1974854"/>
    <lineage>
        <taxon>Bacteria</taxon>
        <taxon>Candidatus Roizmaniibacteriota</taxon>
    </lineage>
</organism>
<sequence length="413" mass="45949">MESIPSDIKQDIEGISKRINEYIHELRTADMVVITLACSDSRVVLPSNQVLVPMKNGVQKRVMFVGIPTIGGGSPSRSRLRGIIKTLKAWGIAKDHINILVTQHGDTSEISATLAKTSGHISCGLRTFFNHHKGDLEGIRELLIAWSRQYKRKVDDARAAPDRLPLETIAHECPEVMKLINTLHDNTGMPRRLLLRAAYRNGSFDIHGNELEIMDKVAEYIADEENKDIFPTCAIGAAYYDHQLKKLHFALPYADIGFKDKTLTFANLPPRHDSIQNPQNVIVSLGEEVICIHKAVILPHIVGGPRQPDNVFRSCASIPTVPTILCALSEAYYAVAHKVHPHPGNGNFSALKRIIALCDTQTHVRVLQEALLSDEFKTDYRDIFLKLNNGVVIVVNLHRDSPDTAPTCHTLVL</sequence>
<evidence type="ECO:0000313" key="2">
    <source>
        <dbReference type="Proteomes" id="UP000231569"/>
    </source>
</evidence>
<dbReference type="EMBL" id="PFEE01000001">
    <property type="protein sequence ID" value="PJE64035.1"/>
    <property type="molecule type" value="Genomic_DNA"/>
</dbReference>
<dbReference type="AlphaFoldDB" id="A0A2M8KVS3"/>
<evidence type="ECO:0000313" key="1">
    <source>
        <dbReference type="EMBL" id="PJE64035.1"/>
    </source>
</evidence>